<dbReference type="OrthoDB" id="2898509at2759"/>
<name>A0A1Y1XWH8_9FUNG</name>
<evidence type="ECO:0000313" key="3">
    <source>
        <dbReference type="Proteomes" id="UP000193498"/>
    </source>
</evidence>
<sequence>MVSLSDIHASNVQIPKTLPAGLVAVFVGGTNGIGEITMKHFAKLAVKPKIYFVGRAQEAGTRIENELKEINPDGTYAFIKSDTSLVKNVDSVCQEIKNKEKSVNLLFITTGTLSSGQDTSEGLHLPTSLVLYSRTRFIVNLLPLLKAATSLRRVISVYAGTKEGAIIDTDFQCRNVSLTKIRGHTSSLITLSLEQIAKTAPDVSFIHVFPGSVRSGITRGSGLLLMIARAVFTVIGRFVYMSEEDCGERQVFFSTSARYPAKNEADTGIELAEGTNGEMGSGVYSVDENGEPASNAVVKMLAKLRENGTDLKLWNHINEEFVRITGTTVMQ</sequence>
<accession>A0A1Y1XWH8</accession>
<dbReference type="PANTHER" id="PTHR47534">
    <property type="entry name" value="YALI0E05731P"/>
    <property type="match status" value="1"/>
</dbReference>
<dbReference type="PANTHER" id="PTHR47534:SF3">
    <property type="entry name" value="ALCOHOL DEHYDROGENASE-LIKE C-TERMINAL DOMAIN-CONTAINING PROTEIN"/>
    <property type="match status" value="1"/>
</dbReference>
<evidence type="ECO:0008006" key="4">
    <source>
        <dbReference type="Google" id="ProtNLM"/>
    </source>
</evidence>
<dbReference type="STRING" id="1314790.A0A1Y1XWH8"/>
<dbReference type="GO" id="GO:0016491">
    <property type="term" value="F:oxidoreductase activity"/>
    <property type="evidence" value="ECO:0007669"/>
    <property type="project" value="UniProtKB-KW"/>
</dbReference>
<dbReference type="EMBL" id="MCFE01000400">
    <property type="protein sequence ID" value="ORX90100.1"/>
    <property type="molecule type" value="Genomic_DNA"/>
</dbReference>
<dbReference type="Gene3D" id="3.40.50.720">
    <property type="entry name" value="NAD(P)-binding Rossmann-like Domain"/>
    <property type="match status" value="1"/>
</dbReference>
<dbReference type="InterPro" id="IPR036291">
    <property type="entry name" value="NAD(P)-bd_dom_sf"/>
</dbReference>
<dbReference type="InParanoid" id="A0A1Y1XWH8"/>
<keyword evidence="1" id="KW-0560">Oxidoreductase</keyword>
<comment type="caution">
    <text evidence="2">The sequence shown here is derived from an EMBL/GenBank/DDBJ whole genome shotgun (WGS) entry which is preliminary data.</text>
</comment>
<evidence type="ECO:0000313" key="2">
    <source>
        <dbReference type="EMBL" id="ORX90100.1"/>
    </source>
</evidence>
<keyword evidence="3" id="KW-1185">Reference proteome</keyword>
<organism evidence="2 3">
    <name type="scientific">Basidiobolus meristosporus CBS 931.73</name>
    <dbReference type="NCBI Taxonomy" id="1314790"/>
    <lineage>
        <taxon>Eukaryota</taxon>
        <taxon>Fungi</taxon>
        <taxon>Fungi incertae sedis</taxon>
        <taxon>Zoopagomycota</taxon>
        <taxon>Entomophthoromycotina</taxon>
        <taxon>Basidiobolomycetes</taxon>
        <taxon>Basidiobolales</taxon>
        <taxon>Basidiobolaceae</taxon>
        <taxon>Basidiobolus</taxon>
    </lineage>
</organism>
<reference evidence="2 3" key="1">
    <citation type="submission" date="2016-07" db="EMBL/GenBank/DDBJ databases">
        <title>Pervasive Adenine N6-methylation of Active Genes in Fungi.</title>
        <authorList>
            <consortium name="DOE Joint Genome Institute"/>
            <person name="Mondo S.J."/>
            <person name="Dannebaum R.O."/>
            <person name="Kuo R.C."/>
            <person name="Labutti K."/>
            <person name="Haridas S."/>
            <person name="Kuo A."/>
            <person name="Salamov A."/>
            <person name="Ahrendt S.R."/>
            <person name="Lipzen A."/>
            <person name="Sullivan W."/>
            <person name="Andreopoulos W.B."/>
            <person name="Clum A."/>
            <person name="Lindquist E."/>
            <person name="Daum C."/>
            <person name="Ramamoorthy G.K."/>
            <person name="Gryganskyi A."/>
            <person name="Culley D."/>
            <person name="Magnuson J.K."/>
            <person name="James T.Y."/>
            <person name="O'Malley M.A."/>
            <person name="Stajich J.E."/>
            <person name="Spatafora J.W."/>
            <person name="Visel A."/>
            <person name="Grigoriev I.V."/>
        </authorList>
    </citation>
    <scope>NUCLEOTIDE SEQUENCE [LARGE SCALE GENOMIC DNA]</scope>
    <source>
        <strain evidence="2 3">CBS 931.73</strain>
    </source>
</reference>
<dbReference type="Proteomes" id="UP000193498">
    <property type="component" value="Unassembled WGS sequence"/>
</dbReference>
<protein>
    <recommendedName>
        <fullName evidence="4">NAD(P)-binding protein</fullName>
    </recommendedName>
</protein>
<gene>
    <name evidence="2" type="ORF">K493DRAFT_231584</name>
</gene>
<evidence type="ECO:0000256" key="1">
    <source>
        <dbReference type="ARBA" id="ARBA00023002"/>
    </source>
</evidence>
<dbReference type="SUPFAM" id="SSF51735">
    <property type="entry name" value="NAD(P)-binding Rossmann-fold domains"/>
    <property type="match status" value="1"/>
</dbReference>
<dbReference type="InterPro" id="IPR052228">
    <property type="entry name" value="Sec_Metab_Biosynth_Oxidored"/>
</dbReference>
<proteinExistence type="predicted"/>
<dbReference type="AlphaFoldDB" id="A0A1Y1XWH8"/>